<keyword evidence="3" id="KW-1185">Reference proteome</keyword>
<comment type="caution">
    <text evidence="2">The sequence shown here is derived from an EMBL/GenBank/DDBJ whole genome shotgun (WGS) entry which is preliminary data.</text>
</comment>
<dbReference type="RefSeq" id="WP_183089272.1">
    <property type="nucleotide sequence ID" value="NZ_JACJUD010000003.1"/>
</dbReference>
<evidence type="ECO:0000313" key="2">
    <source>
        <dbReference type="EMBL" id="MBB2495749.1"/>
    </source>
</evidence>
<name>A0A7W4QAK3_9GAMM</name>
<organism evidence="2 3">
    <name type="scientific">Aquipseudomonas ullengensis</name>
    <dbReference type="NCBI Taxonomy" id="2759166"/>
    <lineage>
        <taxon>Bacteria</taxon>
        <taxon>Pseudomonadati</taxon>
        <taxon>Pseudomonadota</taxon>
        <taxon>Gammaproteobacteria</taxon>
        <taxon>Pseudomonadales</taxon>
        <taxon>Pseudomonadaceae</taxon>
        <taxon>Aquipseudomonas</taxon>
    </lineage>
</organism>
<keyword evidence="1" id="KW-0472">Membrane</keyword>
<feature type="transmembrane region" description="Helical" evidence="1">
    <location>
        <begin position="73"/>
        <end position="91"/>
    </location>
</feature>
<sequence length="95" mass="10495">MSLQALWSLFLAHPAQAVNTLALFFAAAGSWLLLATRVREQRAVARLAADGELNELDEEASLLDEPTQRLNRFFYRFGGASLGVALLMSWVSTQL</sequence>
<keyword evidence="1" id="KW-1133">Transmembrane helix</keyword>
<proteinExistence type="predicted"/>
<gene>
    <name evidence="2" type="ORF">H3H51_12030</name>
</gene>
<evidence type="ECO:0000256" key="1">
    <source>
        <dbReference type="SAM" id="Phobius"/>
    </source>
</evidence>
<keyword evidence="1" id="KW-0812">Transmembrane</keyword>
<dbReference type="Proteomes" id="UP000542720">
    <property type="component" value="Unassembled WGS sequence"/>
</dbReference>
<evidence type="ECO:0000313" key="3">
    <source>
        <dbReference type="Proteomes" id="UP000542720"/>
    </source>
</evidence>
<protein>
    <submittedName>
        <fullName evidence="2">Uncharacterized protein</fullName>
    </submittedName>
</protein>
<dbReference type="AlphaFoldDB" id="A0A7W4QAK3"/>
<dbReference type="EMBL" id="JACJUD010000003">
    <property type="protein sequence ID" value="MBB2495749.1"/>
    <property type="molecule type" value="Genomic_DNA"/>
</dbReference>
<accession>A0A7W4QAK3</accession>
<reference evidence="2 3" key="1">
    <citation type="submission" date="2020-08" db="EMBL/GenBank/DDBJ databases">
        <authorList>
            <person name="Kim C.M."/>
        </authorList>
    </citation>
    <scope>NUCLEOTIDE SEQUENCE [LARGE SCALE GENOMIC DNA]</scope>
    <source>
        <strain evidence="2 3">UL070</strain>
    </source>
</reference>